<evidence type="ECO:0000313" key="3">
    <source>
        <dbReference type="EMBL" id="MBX6982450.1"/>
    </source>
</evidence>
<dbReference type="GO" id="GO:0009244">
    <property type="term" value="P:lipopolysaccharide core region biosynthetic process"/>
    <property type="evidence" value="ECO:0007669"/>
    <property type="project" value="TreeGrafter"/>
</dbReference>
<reference evidence="3" key="1">
    <citation type="submission" date="2019-02" db="EMBL/GenBank/DDBJ databases">
        <title>Genomic characterization of isolates from hospital effluents in KZN, South Africa.</title>
        <authorList>
            <person name="Ntshobeni N."/>
            <person name="Allam M."/>
            <person name="Ismail A."/>
            <person name="Amoako D."/>
            <person name="Essack S."/>
            <person name="Chenia H."/>
        </authorList>
    </citation>
    <scope>NUCLEOTIDE SEQUENCE</scope>
    <source>
        <strain evidence="3">AFE97_S1</strain>
    </source>
</reference>
<proteinExistence type="predicted"/>
<organism evidence="3 4">
    <name type="scientific">Providencia rettgeri</name>
    <dbReference type="NCBI Taxonomy" id="587"/>
    <lineage>
        <taxon>Bacteria</taxon>
        <taxon>Pseudomonadati</taxon>
        <taxon>Pseudomonadota</taxon>
        <taxon>Gammaproteobacteria</taxon>
        <taxon>Enterobacterales</taxon>
        <taxon>Morganellaceae</taxon>
        <taxon>Providencia</taxon>
    </lineage>
</organism>
<dbReference type="InterPro" id="IPR002201">
    <property type="entry name" value="Glyco_trans_9"/>
</dbReference>
<evidence type="ECO:0000256" key="2">
    <source>
        <dbReference type="ARBA" id="ARBA00022679"/>
    </source>
</evidence>
<dbReference type="AlphaFoldDB" id="A0AAP2K3F4"/>
<accession>A0AAP2K3F4</accession>
<dbReference type="GO" id="GO:0005829">
    <property type="term" value="C:cytosol"/>
    <property type="evidence" value="ECO:0007669"/>
    <property type="project" value="TreeGrafter"/>
</dbReference>
<dbReference type="SUPFAM" id="SSF53756">
    <property type="entry name" value="UDP-Glycosyltransferase/glycogen phosphorylase"/>
    <property type="match status" value="1"/>
</dbReference>
<keyword evidence="2" id="KW-0808">Transferase</keyword>
<dbReference type="GO" id="GO:0008713">
    <property type="term" value="F:ADP-heptose-lipopolysaccharide heptosyltransferase activity"/>
    <property type="evidence" value="ECO:0007669"/>
    <property type="project" value="TreeGrafter"/>
</dbReference>
<evidence type="ECO:0000256" key="1">
    <source>
        <dbReference type="ARBA" id="ARBA00022676"/>
    </source>
</evidence>
<dbReference type="InterPro" id="IPR051199">
    <property type="entry name" value="LPS_LOS_Heptosyltrfase"/>
</dbReference>
<keyword evidence="1" id="KW-0328">Glycosyltransferase</keyword>
<dbReference type="Gene3D" id="3.40.50.2000">
    <property type="entry name" value="Glycogen Phosphorylase B"/>
    <property type="match status" value="1"/>
</dbReference>
<sequence length="360" mass="41108">MLGDSMSFNEFKYKFKSTIQQIKMLKPADAKDNKIKNIDSVCIVLVNVGIGDAIMATSFIHTLKKMNKIVDIVLAKKNVDIFSENLDIRNCFLVGDANICKIKYDLVVDPYSHCGWFFSYKYYSLLNKMNYIYLSGFNVKAPKKYSDNFIASDGIHITDYYNHILKKFFNNTVSGQYIVNIPTNEQEKAKQLLENTPVSSLKIAFCPFASTQERSFSDEQVNRILSELNKIKDISIIILCEEHRMKHINLTGNSYFYKTRSFLSSAAILSLCDFCVSSDTSFVHLANSKDIPLLAFYSSVYNDGFNTDFLCAPNYKKSKQIIEPTGIKNIKVDDIVNAIIAEIKQYYRIDGVNNSCKREI</sequence>
<dbReference type="EMBL" id="SHDO01000028">
    <property type="protein sequence ID" value="MBX6982450.1"/>
    <property type="molecule type" value="Genomic_DNA"/>
</dbReference>
<dbReference type="Pfam" id="PF01075">
    <property type="entry name" value="Glyco_transf_9"/>
    <property type="match status" value="1"/>
</dbReference>
<protein>
    <submittedName>
        <fullName evidence="3">Lipopolysaccharide heptosyltransferase family protein</fullName>
    </submittedName>
</protein>
<dbReference type="PANTHER" id="PTHR30160">
    <property type="entry name" value="TETRAACYLDISACCHARIDE 4'-KINASE-RELATED"/>
    <property type="match status" value="1"/>
</dbReference>
<dbReference type="Proteomes" id="UP000824410">
    <property type="component" value="Unassembled WGS sequence"/>
</dbReference>
<evidence type="ECO:0000313" key="4">
    <source>
        <dbReference type="Proteomes" id="UP000824410"/>
    </source>
</evidence>
<name>A0AAP2K3F4_PRORE</name>
<gene>
    <name evidence="3" type="ORF">EX242_19605</name>
</gene>
<comment type="caution">
    <text evidence="3">The sequence shown here is derived from an EMBL/GenBank/DDBJ whole genome shotgun (WGS) entry which is preliminary data.</text>
</comment>